<dbReference type="SMART" id="SM00387">
    <property type="entry name" value="HATPase_c"/>
    <property type="match status" value="1"/>
</dbReference>
<dbReference type="GO" id="GO:0000155">
    <property type="term" value="F:phosphorelay sensor kinase activity"/>
    <property type="evidence" value="ECO:0007669"/>
    <property type="project" value="TreeGrafter"/>
</dbReference>
<evidence type="ECO:0000313" key="3">
    <source>
        <dbReference type="EMBL" id="TWJ32696.1"/>
    </source>
</evidence>
<dbReference type="PANTHER" id="PTHR43547:SF2">
    <property type="entry name" value="HYBRID SIGNAL TRANSDUCTION HISTIDINE KINASE C"/>
    <property type="match status" value="1"/>
</dbReference>
<dbReference type="EMBL" id="VLLN01000003">
    <property type="protein sequence ID" value="TWJ32696.1"/>
    <property type="molecule type" value="Genomic_DNA"/>
</dbReference>
<dbReference type="OrthoDB" id="9792686at2"/>
<gene>
    <name evidence="3" type="ORF">JN12_00671</name>
</gene>
<comment type="caution">
    <text evidence="3">The sequence shown here is derived from an EMBL/GenBank/DDBJ whole genome shotgun (WGS) entry which is preliminary data.</text>
</comment>
<keyword evidence="4" id="KW-1185">Reference proteome</keyword>
<evidence type="ECO:0000256" key="1">
    <source>
        <dbReference type="ARBA" id="ARBA00022553"/>
    </source>
</evidence>
<dbReference type="Proteomes" id="UP000319449">
    <property type="component" value="Unassembled WGS sequence"/>
</dbReference>
<proteinExistence type="predicted"/>
<keyword evidence="1" id="KW-0597">Phosphoprotein</keyword>
<reference evidence="3 4" key="1">
    <citation type="submission" date="2019-07" db="EMBL/GenBank/DDBJ databases">
        <title>Genomic Encyclopedia of Archaeal and Bacterial Type Strains, Phase II (KMG-II): from individual species to whole genera.</title>
        <authorList>
            <person name="Goeker M."/>
        </authorList>
    </citation>
    <scope>NUCLEOTIDE SEQUENCE [LARGE SCALE GENOMIC DNA]</scope>
    <source>
        <strain evidence="3 4">ATCC BAA-1139</strain>
    </source>
</reference>
<dbReference type="InterPro" id="IPR005467">
    <property type="entry name" value="His_kinase_dom"/>
</dbReference>
<keyword evidence="3" id="KW-0418">Kinase</keyword>
<dbReference type="RefSeq" id="WP_145018128.1">
    <property type="nucleotide sequence ID" value="NZ_VLLN01000003.1"/>
</dbReference>
<dbReference type="Gene3D" id="3.30.565.10">
    <property type="entry name" value="Histidine kinase-like ATPase, C-terminal domain"/>
    <property type="match status" value="1"/>
</dbReference>
<dbReference type="Pfam" id="PF02518">
    <property type="entry name" value="HATPase_c"/>
    <property type="match status" value="1"/>
</dbReference>
<dbReference type="PROSITE" id="PS50109">
    <property type="entry name" value="HIS_KIN"/>
    <property type="match status" value="1"/>
</dbReference>
<dbReference type="PANTHER" id="PTHR43547">
    <property type="entry name" value="TWO-COMPONENT HISTIDINE KINASE"/>
    <property type="match status" value="1"/>
</dbReference>
<dbReference type="InterPro" id="IPR036890">
    <property type="entry name" value="HATPase_C_sf"/>
</dbReference>
<organism evidence="3 4">
    <name type="scientific">Geobacter argillaceus</name>
    <dbReference type="NCBI Taxonomy" id="345631"/>
    <lineage>
        <taxon>Bacteria</taxon>
        <taxon>Pseudomonadati</taxon>
        <taxon>Thermodesulfobacteriota</taxon>
        <taxon>Desulfuromonadia</taxon>
        <taxon>Geobacterales</taxon>
        <taxon>Geobacteraceae</taxon>
        <taxon>Geobacter</taxon>
    </lineage>
</organism>
<accession>A0A562WRC0</accession>
<feature type="domain" description="Histidine kinase" evidence="2">
    <location>
        <begin position="169"/>
        <end position="381"/>
    </location>
</feature>
<sequence>MTAFAEQHPTRLAVGNGGVQSSRETLLDQELLFTILDAIPYFAMVLNSERQILAANTRTLSTFSREDLGSLIGKRTGEAIGCLFDREGTDGCGSGPHCGTCGALRSILESQQMMRPVTRECSILLRDDIGTAMDLEVLSTPTVIEGIPVVICIFKDISAEKRRDVLERVFFHDVINTAGGIKGISSLLVEGKNLDEEKEEEYKQWLLDLSDRLIDEILLQRKLVAAESGAFKPEMMLVFVPKLLEDVWCLYTGHEVAEERTLCLGEVAGCHIVSDGAILRRILGNLVKNALEATPQGGTVTLSSREADGEVIFSVHNPGVISQDVAMQLFRRSFSTKAGTGRGIGTYSIKLFGERYLGGKVSFESNTDTGTTFRFTLPVTNS</sequence>
<dbReference type="SUPFAM" id="SSF55874">
    <property type="entry name" value="ATPase domain of HSP90 chaperone/DNA topoisomerase II/histidine kinase"/>
    <property type="match status" value="1"/>
</dbReference>
<dbReference type="InterPro" id="IPR003594">
    <property type="entry name" value="HATPase_dom"/>
</dbReference>
<evidence type="ECO:0000313" key="4">
    <source>
        <dbReference type="Proteomes" id="UP000319449"/>
    </source>
</evidence>
<name>A0A562WRC0_9BACT</name>
<evidence type="ECO:0000259" key="2">
    <source>
        <dbReference type="PROSITE" id="PS50109"/>
    </source>
</evidence>
<protein>
    <submittedName>
        <fullName evidence="3">Histidine kinase</fullName>
    </submittedName>
</protein>
<dbReference type="AlphaFoldDB" id="A0A562WRC0"/>
<keyword evidence="3" id="KW-0808">Transferase</keyword>